<sequence length="255" mass="27935">MSGELVKHLVESGHLPFAEIGHDDVSKPNEDSSLQEDLSLAEMGQASPLSPVVELVEHGKPTSTEASHERALDSPVEPIAGHKMGAGKENISIFAGKAKDDSKLEIESKGLYVLLSKTGARNKYHWGLLLAQDNTSGILYHQALAGLDWKFLVETSDITDSPNLLLALKIGVIERINDEWVQAIETCVSEVRVGGEFTCRTWLMTAVYQLALQGYLGLQPEWVYVKQIEKEAKGLAQKALEMETVIVAESDLNID</sequence>
<comment type="caution">
    <text evidence="1">The sequence shown here is derived from an EMBL/GenBank/DDBJ whole genome shotgun (WGS) entry which is preliminary data.</text>
</comment>
<gene>
    <name evidence="1" type="ORF">AJ79_06868</name>
</gene>
<organism evidence="1 2">
    <name type="scientific">Helicocarpus griseus UAMH5409</name>
    <dbReference type="NCBI Taxonomy" id="1447875"/>
    <lineage>
        <taxon>Eukaryota</taxon>
        <taxon>Fungi</taxon>
        <taxon>Dikarya</taxon>
        <taxon>Ascomycota</taxon>
        <taxon>Pezizomycotina</taxon>
        <taxon>Eurotiomycetes</taxon>
        <taxon>Eurotiomycetidae</taxon>
        <taxon>Onygenales</taxon>
        <taxon>Ajellomycetaceae</taxon>
        <taxon>Helicocarpus</taxon>
    </lineage>
</organism>
<evidence type="ECO:0000313" key="2">
    <source>
        <dbReference type="Proteomes" id="UP000223968"/>
    </source>
</evidence>
<name>A0A2B7X8C0_9EURO</name>
<reference evidence="1 2" key="1">
    <citation type="submission" date="2017-10" db="EMBL/GenBank/DDBJ databases">
        <title>Comparative genomics in systemic dimorphic fungi from Ajellomycetaceae.</title>
        <authorList>
            <person name="Munoz J.F."/>
            <person name="Mcewen J.G."/>
            <person name="Clay O.K."/>
            <person name="Cuomo C.A."/>
        </authorList>
    </citation>
    <scope>NUCLEOTIDE SEQUENCE [LARGE SCALE GENOMIC DNA]</scope>
    <source>
        <strain evidence="1 2">UAMH5409</strain>
    </source>
</reference>
<proteinExistence type="predicted"/>
<accession>A0A2B7X8C0</accession>
<evidence type="ECO:0000313" key="1">
    <source>
        <dbReference type="EMBL" id="PGH05120.1"/>
    </source>
</evidence>
<dbReference type="AlphaFoldDB" id="A0A2B7X8C0"/>
<keyword evidence="2" id="KW-1185">Reference proteome</keyword>
<dbReference type="Proteomes" id="UP000223968">
    <property type="component" value="Unassembled WGS sequence"/>
</dbReference>
<dbReference type="OrthoDB" id="3016366at2759"/>
<protein>
    <submittedName>
        <fullName evidence="1">Uncharacterized protein</fullName>
    </submittedName>
</protein>
<dbReference type="EMBL" id="PDNB01000128">
    <property type="protein sequence ID" value="PGH05120.1"/>
    <property type="molecule type" value="Genomic_DNA"/>
</dbReference>